<organism evidence="8 9">
    <name type="scientific">Symbiodinium microadriaticum</name>
    <name type="common">Dinoflagellate</name>
    <name type="synonym">Zooxanthella microadriatica</name>
    <dbReference type="NCBI Taxonomy" id="2951"/>
    <lineage>
        <taxon>Eukaryota</taxon>
        <taxon>Sar</taxon>
        <taxon>Alveolata</taxon>
        <taxon>Dinophyceae</taxon>
        <taxon>Suessiales</taxon>
        <taxon>Symbiodiniaceae</taxon>
        <taxon>Symbiodinium</taxon>
    </lineage>
</organism>
<reference evidence="8 9" key="1">
    <citation type="submission" date="2016-02" db="EMBL/GenBank/DDBJ databases">
        <title>Genome analysis of coral dinoflagellate symbionts highlights evolutionary adaptations to a symbiotic lifestyle.</title>
        <authorList>
            <person name="Aranda M."/>
            <person name="Li Y."/>
            <person name="Liew Y.J."/>
            <person name="Baumgarten S."/>
            <person name="Simakov O."/>
            <person name="Wilson M."/>
            <person name="Piel J."/>
            <person name="Ashoor H."/>
            <person name="Bougouffa S."/>
            <person name="Bajic V.B."/>
            <person name="Ryu T."/>
            <person name="Ravasi T."/>
            <person name="Bayer T."/>
            <person name="Micklem G."/>
            <person name="Kim H."/>
            <person name="Bhak J."/>
            <person name="Lajeunesse T.C."/>
            <person name="Voolstra C.R."/>
        </authorList>
    </citation>
    <scope>NUCLEOTIDE SEQUENCE [LARGE SCALE GENOMIC DNA]</scope>
    <source>
        <strain evidence="8 9">CCMP2467</strain>
    </source>
</reference>
<dbReference type="Pfam" id="PF06027">
    <property type="entry name" value="SLC35F"/>
    <property type="match status" value="1"/>
</dbReference>
<evidence type="ECO:0000256" key="6">
    <source>
        <dbReference type="ARBA" id="ARBA00023136"/>
    </source>
</evidence>
<dbReference type="InterPro" id="IPR037185">
    <property type="entry name" value="EmrE-like"/>
</dbReference>
<sequence length="410" mass="44844">MASHWWTVVYVQALLVCGSLNTITMKVAFTMSGTADGRQERFEKPWLMTFIMFVSMTLALPFDAGMWRKSSPEPLLGGQVTDRWREKVIKVMYPAFFDILATGLCCMGFLYIPASVWQLLRGAEIVFVEALAAIFAVTCLHRRLYCFQYIGLAFCVAGIFLVGLASVWGDDMEAEAKGKDTGNVQLLLLGICLALAGQVVQAAQAVAEEWLLQDVDLPGLQVVGFEGVWGALAMLVFVFPTLYMLPGQDHGHAEDEVNAYELLRSNPMLSALMGLYIFSCATYNMSGIAVTGALSAVHRVMIEALRTLIVWAFGLSIHYLVDPKSALGEVWTPYSWLEMAGFLLLVIGQVIYGAMVKIPRLYYPPSEEISHDVVASPGSLRNLTALPDARLVSPGSHDGRVAGSPVALSP</sequence>
<name>A0A1Q9CEE6_SYMMI</name>
<feature type="transmembrane region" description="Helical" evidence="7">
    <location>
        <begin position="333"/>
        <end position="355"/>
    </location>
</feature>
<dbReference type="InterPro" id="IPR009262">
    <property type="entry name" value="SLC35_F1/F2/F6"/>
</dbReference>
<evidence type="ECO:0000256" key="3">
    <source>
        <dbReference type="ARBA" id="ARBA00022448"/>
    </source>
</evidence>
<evidence type="ECO:0000256" key="5">
    <source>
        <dbReference type="ARBA" id="ARBA00022989"/>
    </source>
</evidence>
<dbReference type="EMBL" id="LSRX01001292">
    <property type="protein sequence ID" value="OLP81309.1"/>
    <property type="molecule type" value="Genomic_DNA"/>
</dbReference>
<proteinExistence type="inferred from homology"/>
<gene>
    <name evidence="8" type="primary">SLC35F6</name>
    <name evidence="8" type="ORF">AK812_SmicGene38168</name>
</gene>
<keyword evidence="5 7" id="KW-1133">Transmembrane helix</keyword>
<evidence type="ECO:0000256" key="7">
    <source>
        <dbReference type="SAM" id="Phobius"/>
    </source>
</evidence>
<dbReference type="OrthoDB" id="29773at2759"/>
<evidence type="ECO:0000256" key="4">
    <source>
        <dbReference type="ARBA" id="ARBA00022692"/>
    </source>
</evidence>
<dbReference type="SUPFAM" id="SSF103481">
    <property type="entry name" value="Multidrug resistance efflux transporter EmrE"/>
    <property type="match status" value="1"/>
</dbReference>
<evidence type="ECO:0000313" key="8">
    <source>
        <dbReference type="EMBL" id="OLP81309.1"/>
    </source>
</evidence>
<keyword evidence="9" id="KW-1185">Reference proteome</keyword>
<feature type="transmembrane region" description="Helical" evidence="7">
    <location>
        <begin position="273"/>
        <end position="297"/>
    </location>
</feature>
<feature type="transmembrane region" description="Helical" evidence="7">
    <location>
        <begin position="304"/>
        <end position="321"/>
    </location>
</feature>
<evidence type="ECO:0000256" key="2">
    <source>
        <dbReference type="ARBA" id="ARBA00007863"/>
    </source>
</evidence>
<feature type="transmembrane region" description="Helical" evidence="7">
    <location>
        <begin position="149"/>
        <end position="168"/>
    </location>
</feature>
<dbReference type="GO" id="GO:0022857">
    <property type="term" value="F:transmembrane transporter activity"/>
    <property type="evidence" value="ECO:0007669"/>
    <property type="project" value="InterPro"/>
</dbReference>
<feature type="transmembrane region" description="Helical" evidence="7">
    <location>
        <begin position="88"/>
        <end position="112"/>
    </location>
</feature>
<comment type="subcellular location">
    <subcellularLocation>
        <location evidence="1">Membrane</location>
        <topology evidence="1">Multi-pass membrane protein</topology>
    </subcellularLocation>
</comment>
<dbReference type="PANTHER" id="PTHR13146">
    <property type="match status" value="1"/>
</dbReference>
<keyword evidence="6 7" id="KW-0472">Membrane</keyword>
<comment type="caution">
    <text evidence="8">The sequence shown here is derived from an EMBL/GenBank/DDBJ whole genome shotgun (WGS) entry which is preliminary data.</text>
</comment>
<keyword evidence="3" id="KW-0813">Transport</keyword>
<dbReference type="PANTHER" id="PTHR13146:SF3">
    <property type="entry name" value="EAMA DOMAIN-CONTAINING PROTEIN"/>
    <property type="match status" value="1"/>
</dbReference>
<evidence type="ECO:0000313" key="9">
    <source>
        <dbReference type="Proteomes" id="UP000186817"/>
    </source>
</evidence>
<dbReference type="AlphaFoldDB" id="A0A1Q9CEE6"/>
<dbReference type="OMA" id="KFEINAC"/>
<comment type="similarity">
    <text evidence="2">Belongs to the SLC35F solute transporter family.</text>
</comment>
<feature type="transmembrane region" description="Helical" evidence="7">
    <location>
        <begin position="188"/>
        <end position="207"/>
    </location>
</feature>
<evidence type="ECO:0000256" key="1">
    <source>
        <dbReference type="ARBA" id="ARBA00004141"/>
    </source>
</evidence>
<dbReference type="Proteomes" id="UP000186817">
    <property type="component" value="Unassembled WGS sequence"/>
</dbReference>
<protein>
    <submittedName>
        <fullName evidence="8">Solute carrier family 35 member F6</fullName>
    </submittedName>
</protein>
<feature type="transmembrane region" description="Helical" evidence="7">
    <location>
        <begin position="219"/>
        <end position="239"/>
    </location>
</feature>
<feature type="transmembrane region" description="Helical" evidence="7">
    <location>
        <begin position="46"/>
        <end position="67"/>
    </location>
</feature>
<accession>A0A1Q9CEE6</accession>
<dbReference type="GO" id="GO:0016020">
    <property type="term" value="C:membrane"/>
    <property type="evidence" value="ECO:0007669"/>
    <property type="project" value="UniProtKB-SubCell"/>
</dbReference>
<keyword evidence="4 7" id="KW-0812">Transmembrane</keyword>
<feature type="transmembrane region" description="Helical" evidence="7">
    <location>
        <begin position="118"/>
        <end position="137"/>
    </location>
</feature>